<dbReference type="PANTHER" id="PTHR30217:SF10">
    <property type="entry name" value="23S RRNA 5-HYDROXYCYTIDINE C2501 SYNTHASE"/>
    <property type="match status" value="1"/>
</dbReference>
<evidence type="ECO:0000313" key="2">
    <source>
        <dbReference type="EMBL" id="MCW1887195.1"/>
    </source>
</evidence>
<dbReference type="RefSeq" id="WP_264503149.1">
    <property type="nucleotide sequence ID" value="NZ_JAPDDS010000015.1"/>
</dbReference>
<evidence type="ECO:0000313" key="3">
    <source>
        <dbReference type="Proteomes" id="UP001207930"/>
    </source>
</evidence>
<dbReference type="SUPFAM" id="SSF51395">
    <property type="entry name" value="FMN-linked oxidoreductases"/>
    <property type="match status" value="1"/>
</dbReference>
<dbReference type="PANTHER" id="PTHR30217">
    <property type="entry name" value="PEPTIDASE U32 FAMILY"/>
    <property type="match status" value="1"/>
</dbReference>
<reference evidence="2 3" key="1">
    <citation type="submission" date="2022-10" db="EMBL/GenBank/DDBJ databases">
        <title>Luteolibacter flavescens strain MCCC 1K03193, whole genome shotgun sequencing project.</title>
        <authorList>
            <person name="Zhao G."/>
            <person name="Shen L."/>
        </authorList>
    </citation>
    <scope>NUCLEOTIDE SEQUENCE [LARGE SCALE GENOMIC DNA]</scope>
    <source>
        <strain evidence="2 3">MCCC 1K03193</strain>
    </source>
</reference>
<dbReference type="Pfam" id="PF01136">
    <property type="entry name" value="Peptidase_U32"/>
    <property type="match status" value="1"/>
</dbReference>
<dbReference type="Pfam" id="PF12392">
    <property type="entry name" value="DUF3656"/>
    <property type="match status" value="1"/>
</dbReference>
<evidence type="ECO:0000259" key="1">
    <source>
        <dbReference type="Pfam" id="PF12392"/>
    </source>
</evidence>
<dbReference type="InterPro" id="IPR020988">
    <property type="entry name" value="Pept_U32_collagenase"/>
</dbReference>
<accession>A0ABT3FUD8</accession>
<sequence>MHADLTPELLSPAGNWDCARAAVAAGADAIYFGMPKFNARLRADNFTEEDLPGLMEFLHKHGVKGFIAMNTLIFTGELEAAERQLRLIAEAGVDALIIQDLGLAKMAREIAPKVELHASTQMTITAPEGLRFIESLFPLERAVLARELSVKEIERFGTSPSTPLEVFVHGALCVAYSGQCLTSESLGQRSANRGECAQACRMPYELEVDGVRRELGEVRYLLSPQDLAAVDFIPDLVRAGVKSFKIEGRLKTPEYVAAVTRVYRKALDAALADAAPATSPISSDDRYELEMTFSRGLTSGWLGGTNHPYLTHGRFGKKRGPLLGTIAACGGTWIELTDRTDIPLKPGDGVVFDAGENRDLEQGAKIWKIEGERIVFHRTFSGINFTRLKPGQTIYKTSDEKLESDIRRFWQNAKLREKKAPLHLTVTGRPGEPLHVAAASGTLATSAASTLALQEASKHALSAETLIAQFSRLGDTPYELASLDCQLQGECHIALSELNRLRREIVDALAAQDGPDQPAAGPTRITARDLLPPRGLQPSGPAAPQLSVLCRSLPQVEAALESDIATIYCDFEDPRRYKEAVALKSEISDPKSQIHLATPRILKPGETGYLKLIERAEPDGVLLRNLASLDYYKHRSDLRKTGDFSLNVANPITAKLLKEAAALDTLTISYDLNIGQVMDLLQGAPPEWFELTLHQHMPMFHMEHCVFCTFLSEGTTYKDCGRPCESHVVHLRDRVGQKHRLMADVGCRNTLFNGRAQTGARFYDDLRTTGLAKFRIELLDEDDLGALRTIAAYQDLLTGRTDAVTLLDNVKAFEKLGVTEGTLV</sequence>
<feature type="domain" description="Peptidase U32 collagenase" evidence="1">
    <location>
        <begin position="394"/>
        <end position="511"/>
    </location>
</feature>
<keyword evidence="3" id="KW-1185">Reference proteome</keyword>
<dbReference type="Proteomes" id="UP001207930">
    <property type="component" value="Unassembled WGS sequence"/>
</dbReference>
<name>A0ABT3FUD8_9BACT</name>
<dbReference type="EMBL" id="JAPDDS010000015">
    <property type="protein sequence ID" value="MCW1887195.1"/>
    <property type="molecule type" value="Genomic_DNA"/>
</dbReference>
<dbReference type="InterPro" id="IPR051454">
    <property type="entry name" value="RNA/ubiquinone_mod_enzymes"/>
</dbReference>
<proteinExistence type="predicted"/>
<dbReference type="InterPro" id="IPR001539">
    <property type="entry name" value="Peptidase_U32"/>
</dbReference>
<comment type="caution">
    <text evidence="2">The sequence shown here is derived from an EMBL/GenBank/DDBJ whole genome shotgun (WGS) entry which is preliminary data.</text>
</comment>
<protein>
    <submittedName>
        <fullName evidence="2">U32 family peptidase</fullName>
    </submittedName>
</protein>
<organism evidence="2 3">
    <name type="scientific">Luteolibacter flavescens</name>
    <dbReference type="NCBI Taxonomy" id="1859460"/>
    <lineage>
        <taxon>Bacteria</taxon>
        <taxon>Pseudomonadati</taxon>
        <taxon>Verrucomicrobiota</taxon>
        <taxon>Verrucomicrobiia</taxon>
        <taxon>Verrucomicrobiales</taxon>
        <taxon>Verrucomicrobiaceae</taxon>
        <taxon>Luteolibacter</taxon>
    </lineage>
</organism>
<gene>
    <name evidence="2" type="ORF">OKA04_20825</name>
</gene>